<reference evidence="1 2" key="1">
    <citation type="submission" date="2022-11" db="EMBL/GenBank/DDBJ databases">
        <title>Minimal conservation of predation-associated metabolite biosynthetic gene clusters underscores biosynthetic potential of Myxococcota including descriptions for ten novel species: Archangium lansinium sp. nov., Myxococcus landrumus sp. nov., Nannocystis bai.</title>
        <authorList>
            <person name="Ahearne A."/>
            <person name="Stevens C."/>
            <person name="Dowd S."/>
        </authorList>
    </citation>
    <scope>NUCLEOTIDE SEQUENCE [LARGE SCALE GENOMIC DNA]</scope>
    <source>
        <strain evidence="1 2">RJM3</strain>
    </source>
</reference>
<evidence type="ECO:0000313" key="2">
    <source>
        <dbReference type="Proteomes" id="UP001221411"/>
    </source>
</evidence>
<gene>
    <name evidence="1" type="ORF">POL67_33685</name>
</gene>
<protein>
    <recommendedName>
        <fullName evidence="3">STAS/SEC14 domain-containing protein</fullName>
    </recommendedName>
</protein>
<organism evidence="1 2">
    <name type="scientific">Polyangium mundeleinium</name>
    <dbReference type="NCBI Taxonomy" id="2995306"/>
    <lineage>
        <taxon>Bacteria</taxon>
        <taxon>Pseudomonadati</taxon>
        <taxon>Myxococcota</taxon>
        <taxon>Polyangia</taxon>
        <taxon>Polyangiales</taxon>
        <taxon>Polyangiaceae</taxon>
        <taxon>Polyangium</taxon>
    </lineage>
</organism>
<dbReference type="EMBL" id="JAQNDO010000001">
    <property type="protein sequence ID" value="MDC0746330.1"/>
    <property type="molecule type" value="Genomic_DNA"/>
</dbReference>
<dbReference type="RefSeq" id="WP_271924713.1">
    <property type="nucleotide sequence ID" value="NZ_JAQNDO010000001.1"/>
</dbReference>
<name>A0ABT5EWZ0_9BACT</name>
<dbReference type="Proteomes" id="UP001221411">
    <property type="component" value="Unassembled WGS sequence"/>
</dbReference>
<keyword evidence="2" id="KW-1185">Reference proteome</keyword>
<evidence type="ECO:0000313" key="1">
    <source>
        <dbReference type="EMBL" id="MDC0746330.1"/>
    </source>
</evidence>
<proteinExistence type="predicted"/>
<comment type="caution">
    <text evidence="1">The sequence shown here is derived from an EMBL/GenBank/DDBJ whole genome shotgun (WGS) entry which is preliminary data.</text>
</comment>
<accession>A0ABT5EWZ0</accession>
<evidence type="ECO:0008006" key="3">
    <source>
        <dbReference type="Google" id="ProtNLM"/>
    </source>
</evidence>
<sequence>MKIHDIGRHTLVYGDDDVSTMTYRGRVSYNEMREILATEDLSNVPDAVLLLCDIRAFEGMDGETRRLGATNPKPAKRYFTAYIGAGFSLRVFVNMWNRATNFIHGEKYVSGFFDDEASARVWLLAQKEAFEREEMRRTTGSESEILG</sequence>